<dbReference type="EMBL" id="CP053435">
    <property type="protein sequence ID" value="QJW91221.1"/>
    <property type="molecule type" value="Genomic_DNA"/>
</dbReference>
<evidence type="ECO:0000256" key="1">
    <source>
        <dbReference type="SAM" id="MobiDB-lite"/>
    </source>
</evidence>
<dbReference type="KEGG" id="stae:HNV11_18485"/>
<dbReference type="AlphaFoldDB" id="A0A6M5YD79"/>
<reference evidence="2 3" key="1">
    <citation type="submission" date="2020-05" db="EMBL/GenBank/DDBJ databases">
        <title>Genome sequencing of Spirosoma sp. TS118.</title>
        <authorList>
            <person name="Lee J.-H."/>
            <person name="Jeong S."/>
            <person name="Zhao L."/>
            <person name="Jung J.-H."/>
            <person name="Kim M.-K."/>
            <person name="Lim S."/>
        </authorList>
    </citation>
    <scope>NUCLEOTIDE SEQUENCE [LARGE SCALE GENOMIC DNA]</scope>
    <source>
        <strain evidence="2 3">TS118</strain>
    </source>
</reference>
<feature type="region of interest" description="Disordered" evidence="1">
    <location>
        <begin position="48"/>
        <end position="71"/>
    </location>
</feature>
<sequence length="71" mass="8004">MRLKIFFADFMSRELVFGFLPKFMAIGRVASSVADEAPFRSVEMKKGRHQATVSVSEEPAGRMNSEQPVRP</sequence>
<organism evidence="2 3">
    <name type="scientific">Spirosoma taeanense</name>
    <dbReference type="NCBI Taxonomy" id="2735870"/>
    <lineage>
        <taxon>Bacteria</taxon>
        <taxon>Pseudomonadati</taxon>
        <taxon>Bacteroidota</taxon>
        <taxon>Cytophagia</taxon>
        <taxon>Cytophagales</taxon>
        <taxon>Cytophagaceae</taxon>
        <taxon>Spirosoma</taxon>
    </lineage>
</organism>
<name>A0A6M5YD79_9BACT</name>
<protein>
    <submittedName>
        <fullName evidence="2">Uncharacterized protein</fullName>
    </submittedName>
</protein>
<accession>A0A6M5YD79</accession>
<gene>
    <name evidence="2" type="ORF">HNV11_18485</name>
</gene>
<keyword evidence="3" id="KW-1185">Reference proteome</keyword>
<dbReference type="Proteomes" id="UP000502756">
    <property type="component" value="Chromosome"/>
</dbReference>
<proteinExistence type="predicted"/>
<evidence type="ECO:0000313" key="3">
    <source>
        <dbReference type="Proteomes" id="UP000502756"/>
    </source>
</evidence>
<dbReference type="RefSeq" id="WP_171741068.1">
    <property type="nucleotide sequence ID" value="NZ_CP053435.1"/>
</dbReference>
<evidence type="ECO:0000313" key="2">
    <source>
        <dbReference type="EMBL" id="QJW91221.1"/>
    </source>
</evidence>